<dbReference type="AntiFam" id="ANF00083">
    <property type="entry name" value="Shadow ORF (opposite leuS)"/>
</dbReference>
<evidence type="ECO:0000313" key="3">
    <source>
        <dbReference type="Proteomes" id="UP000011910"/>
    </source>
</evidence>
<dbReference type="STRING" id="1279009.ADICEAN_04135"/>
<comment type="caution">
    <text evidence="2">The sequence shown here is derived from an EMBL/GenBank/DDBJ whole genome shotgun (WGS) entry which is preliminary data.</text>
</comment>
<protein>
    <submittedName>
        <fullName evidence="2">Uncharacterized protein</fullName>
    </submittedName>
</protein>
<dbReference type="AlphaFoldDB" id="M7NQH0"/>
<sequence>MGIGPGKSTRNGFYIAHSVAFRAVFCLLGILVNQCLPIRGGNGLHQLMFRRQHQKGGAVYGINAGGKYFYFFSMALYLKIQFCPLRAAYPVALHFLYGFGPLQPFQISEQAAGIGGNAQAPLLHFFADHRKAPPLRYAILHLFIGQHGAQGRAPVYGGIRQVGQAVVQQYLLPLGLRHGLPGIG</sequence>
<evidence type="ECO:0000313" key="2">
    <source>
        <dbReference type="EMBL" id="EMR00749.1"/>
    </source>
</evidence>
<dbReference type="Proteomes" id="UP000011910">
    <property type="component" value="Unassembled WGS sequence"/>
</dbReference>
<dbReference type="EMBL" id="AODQ01000195">
    <property type="protein sequence ID" value="EMR00749.1"/>
    <property type="molecule type" value="Genomic_DNA"/>
</dbReference>
<feature type="transmembrane region" description="Helical" evidence="1">
    <location>
        <begin position="12"/>
        <end position="36"/>
    </location>
</feature>
<accession>M7NQH0</accession>
<keyword evidence="1" id="KW-0472">Membrane</keyword>
<keyword evidence="3" id="KW-1185">Reference proteome</keyword>
<keyword evidence="1" id="KW-0812">Transmembrane</keyword>
<keyword evidence="1" id="KW-1133">Transmembrane helix</keyword>
<reference evidence="2 3" key="1">
    <citation type="journal article" date="2013" name="Genome Announc.">
        <title>Draft Genome Sequence of Cesiribacter andamanensis Strain AMV16T, Isolated from a Soil Sample from a Mud Volcano in the Andaman Islands, India.</title>
        <authorList>
            <person name="Shivaji S."/>
            <person name="Ara S."/>
            <person name="Begum Z."/>
            <person name="Srinivas T.N."/>
            <person name="Singh A."/>
            <person name="Kumar Pinnaka A."/>
        </authorList>
    </citation>
    <scope>NUCLEOTIDE SEQUENCE [LARGE SCALE GENOMIC DNA]</scope>
    <source>
        <strain evidence="2 3">AMV16</strain>
    </source>
</reference>
<evidence type="ECO:0000256" key="1">
    <source>
        <dbReference type="SAM" id="Phobius"/>
    </source>
</evidence>
<proteinExistence type="predicted"/>
<organism evidence="2 3">
    <name type="scientific">Cesiribacter andamanensis AMV16</name>
    <dbReference type="NCBI Taxonomy" id="1279009"/>
    <lineage>
        <taxon>Bacteria</taxon>
        <taxon>Pseudomonadati</taxon>
        <taxon>Bacteroidota</taxon>
        <taxon>Cytophagia</taxon>
        <taxon>Cytophagales</taxon>
        <taxon>Cesiribacteraceae</taxon>
        <taxon>Cesiribacter</taxon>
    </lineage>
</organism>
<feature type="transmembrane region" description="Helical" evidence="1">
    <location>
        <begin position="57"/>
        <end position="78"/>
    </location>
</feature>
<name>M7NQH0_9BACT</name>
<gene>
    <name evidence="2" type="ORF">ADICEAN_04135</name>
</gene>